<dbReference type="InterPro" id="IPR003594">
    <property type="entry name" value="HATPase_dom"/>
</dbReference>
<dbReference type="CDD" id="cd00130">
    <property type="entry name" value="PAS"/>
    <property type="match status" value="1"/>
</dbReference>
<dbReference type="GO" id="GO:0000155">
    <property type="term" value="F:phosphorelay sensor kinase activity"/>
    <property type="evidence" value="ECO:0007669"/>
    <property type="project" value="InterPro"/>
</dbReference>
<dbReference type="CDD" id="cd00082">
    <property type="entry name" value="HisKA"/>
    <property type="match status" value="1"/>
</dbReference>
<dbReference type="RefSeq" id="WP_092656950.1">
    <property type="nucleotide sequence ID" value="NZ_FOCX01000001.1"/>
</dbReference>
<dbReference type="InterPro" id="IPR036890">
    <property type="entry name" value="HATPase_C_sf"/>
</dbReference>
<evidence type="ECO:0000313" key="11">
    <source>
        <dbReference type="Proteomes" id="UP000198775"/>
    </source>
</evidence>
<proteinExistence type="predicted"/>
<keyword evidence="8" id="KW-0812">Transmembrane</keyword>
<dbReference type="SMART" id="SM00387">
    <property type="entry name" value="HATPase_c"/>
    <property type="match status" value="1"/>
</dbReference>
<feature type="transmembrane region" description="Helical" evidence="8">
    <location>
        <begin position="6"/>
        <end position="24"/>
    </location>
</feature>
<keyword evidence="11" id="KW-1185">Reference proteome</keyword>
<feature type="transmembrane region" description="Helical" evidence="8">
    <location>
        <begin position="98"/>
        <end position="118"/>
    </location>
</feature>
<feature type="transmembrane region" description="Helical" evidence="8">
    <location>
        <begin position="65"/>
        <end position="86"/>
    </location>
</feature>
<comment type="catalytic activity">
    <reaction evidence="1">
        <text>ATP + protein L-histidine = ADP + protein N-phospho-L-histidine.</text>
        <dbReference type="EC" id="2.7.13.3"/>
    </reaction>
</comment>
<evidence type="ECO:0000256" key="4">
    <source>
        <dbReference type="ARBA" id="ARBA00022679"/>
    </source>
</evidence>
<sequence>MAQLTVVAPLLVLVGLGLVALGAYGWQYRRKPGRRAYAITLWFGAVYALGYAGQVTASTLAGKLLWLQIQYVGILAMPVALLVFALDYTGRDRWLHPGVLAAISLPAAVFLVLVWTSIENTLIVDPHLVTTQPLIGSEPFDVLVYAFTDLFVAQIAYDLVLYLVVLFLFVDLAASPNRTYRKQGAVLLLALLFPLVLGPVNVLFPAALAYDLTPFALFVTAILVSWGIYNSGLLDIVPVHRVHVFAELRDPVFVVDTEHRVVDANDEGRRFLPDEAIIGRDLDAVLSAAGFDEPFSALADGDEVERDDEKTRHYEVSIEPVESRFGSKRGYIVVFSDFTHRHELEARISRQNDQMKVLNRLLRHDIRNDVAIALGWSEKLAADIDDEDLEEIVETIRTANEHIEELTYTSRDLTESVSEPGSMSLEPVDLRTTLETTVEKAQASYPDAEFDPPTFEGSPTVMANELLSSVFTNLLNNAVQHNDSDQPRVAVTVERDDDRVRVNIADNGPGIPVEQRESIFGRGEKGMDSPGSGLGLYLVDHLVEEFGGSITIQDNDPHGTVFGVDLPVQDAGS</sequence>
<dbReference type="InterPro" id="IPR013656">
    <property type="entry name" value="PAS_4"/>
</dbReference>
<dbReference type="PROSITE" id="PS50109">
    <property type="entry name" value="HIS_KIN"/>
    <property type="match status" value="1"/>
</dbReference>
<feature type="transmembrane region" description="Helical" evidence="8">
    <location>
        <begin position="186"/>
        <end position="209"/>
    </location>
</feature>
<dbReference type="EMBL" id="FOCX01000001">
    <property type="protein sequence ID" value="SEN08770.1"/>
    <property type="molecule type" value="Genomic_DNA"/>
</dbReference>
<feature type="domain" description="Histidine kinase" evidence="9">
    <location>
        <begin position="361"/>
        <end position="570"/>
    </location>
</feature>
<dbReference type="InterPro" id="IPR035965">
    <property type="entry name" value="PAS-like_dom_sf"/>
</dbReference>
<keyword evidence="6" id="KW-0418">Kinase</keyword>
<dbReference type="PRINTS" id="PR00344">
    <property type="entry name" value="BCTRLSENSOR"/>
</dbReference>
<dbReference type="SUPFAM" id="SSF55785">
    <property type="entry name" value="PYP-like sensor domain (PAS domain)"/>
    <property type="match status" value="1"/>
</dbReference>
<dbReference type="Pfam" id="PF02518">
    <property type="entry name" value="HATPase_c"/>
    <property type="match status" value="1"/>
</dbReference>
<dbReference type="AlphaFoldDB" id="A0A1H8DNF9"/>
<evidence type="ECO:0000259" key="9">
    <source>
        <dbReference type="PROSITE" id="PS50109"/>
    </source>
</evidence>
<dbReference type="OrthoDB" id="3369at2157"/>
<evidence type="ECO:0000256" key="7">
    <source>
        <dbReference type="ARBA" id="ARBA00022840"/>
    </source>
</evidence>
<dbReference type="InterPro" id="IPR004358">
    <property type="entry name" value="Sig_transdc_His_kin-like_C"/>
</dbReference>
<feature type="transmembrane region" description="Helical" evidence="8">
    <location>
        <begin position="151"/>
        <end position="174"/>
    </location>
</feature>
<evidence type="ECO:0000313" key="10">
    <source>
        <dbReference type="EMBL" id="SEN08770.1"/>
    </source>
</evidence>
<dbReference type="Gene3D" id="3.30.450.20">
    <property type="entry name" value="PAS domain"/>
    <property type="match status" value="1"/>
</dbReference>
<dbReference type="Pfam" id="PF08448">
    <property type="entry name" value="PAS_4"/>
    <property type="match status" value="1"/>
</dbReference>
<keyword evidence="3" id="KW-0597">Phosphoprotein</keyword>
<dbReference type="GO" id="GO:0005524">
    <property type="term" value="F:ATP binding"/>
    <property type="evidence" value="ECO:0007669"/>
    <property type="project" value="UniProtKB-KW"/>
</dbReference>
<accession>A0A1H8DNF9</accession>
<dbReference type="SUPFAM" id="SSF55874">
    <property type="entry name" value="ATPase domain of HSP90 chaperone/DNA topoisomerase II/histidine kinase"/>
    <property type="match status" value="1"/>
</dbReference>
<feature type="transmembrane region" description="Helical" evidence="8">
    <location>
        <begin position="36"/>
        <end position="53"/>
    </location>
</feature>
<keyword evidence="8" id="KW-0472">Membrane</keyword>
<gene>
    <name evidence="10" type="ORF">SAMN05216388_1001335</name>
</gene>
<dbReference type="Pfam" id="PF16927">
    <property type="entry name" value="HisKA_7TM"/>
    <property type="match status" value="1"/>
</dbReference>
<feature type="transmembrane region" description="Helical" evidence="8">
    <location>
        <begin position="215"/>
        <end position="234"/>
    </location>
</feature>
<evidence type="ECO:0000256" key="5">
    <source>
        <dbReference type="ARBA" id="ARBA00022741"/>
    </source>
</evidence>
<reference evidence="11" key="1">
    <citation type="submission" date="2016-10" db="EMBL/GenBank/DDBJ databases">
        <authorList>
            <person name="Varghese N."/>
            <person name="Submissions S."/>
        </authorList>
    </citation>
    <scope>NUCLEOTIDE SEQUENCE [LARGE SCALE GENOMIC DNA]</scope>
    <source>
        <strain evidence="11">IBRC-M 10043</strain>
    </source>
</reference>
<name>A0A1H8DNF9_9EURY</name>
<dbReference type="EC" id="2.7.13.3" evidence="2"/>
<keyword evidence="4" id="KW-0808">Transferase</keyword>
<dbReference type="InterPro" id="IPR000014">
    <property type="entry name" value="PAS"/>
</dbReference>
<dbReference type="InterPro" id="IPR031621">
    <property type="entry name" value="HisKA_7TM"/>
</dbReference>
<dbReference type="InterPro" id="IPR005467">
    <property type="entry name" value="His_kinase_dom"/>
</dbReference>
<dbReference type="Gene3D" id="3.30.565.10">
    <property type="entry name" value="Histidine kinase-like ATPase, C-terminal domain"/>
    <property type="match status" value="1"/>
</dbReference>
<keyword evidence="8" id="KW-1133">Transmembrane helix</keyword>
<dbReference type="CDD" id="cd00075">
    <property type="entry name" value="HATPase"/>
    <property type="match status" value="1"/>
</dbReference>
<dbReference type="InterPro" id="IPR050980">
    <property type="entry name" value="2C_sensor_his_kinase"/>
</dbReference>
<organism evidence="10 11">
    <name type="scientific">Halorientalis persicus</name>
    <dbReference type="NCBI Taxonomy" id="1367881"/>
    <lineage>
        <taxon>Archaea</taxon>
        <taxon>Methanobacteriati</taxon>
        <taxon>Methanobacteriota</taxon>
        <taxon>Stenosarchaea group</taxon>
        <taxon>Halobacteria</taxon>
        <taxon>Halobacteriales</taxon>
        <taxon>Haloarculaceae</taxon>
        <taxon>Halorientalis</taxon>
    </lineage>
</organism>
<evidence type="ECO:0000256" key="1">
    <source>
        <dbReference type="ARBA" id="ARBA00000085"/>
    </source>
</evidence>
<dbReference type="PANTHER" id="PTHR44936">
    <property type="entry name" value="SENSOR PROTEIN CREC"/>
    <property type="match status" value="1"/>
</dbReference>
<dbReference type="InterPro" id="IPR003661">
    <property type="entry name" value="HisK_dim/P_dom"/>
</dbReference>
<keyword evidence="7" id="KW-0067">ATP-binding</keyword>
<dbReference type="PANTHER" id="PTHR44936:SF10">
    <property type="entry name" value="SENSOR PROTEIN RSTB"/>
    <property type="match status" value="1"/>
</dbReference>
<evidence type="ECO:0000256" key="8">
    <source>
        <dbReference type="SAM" id="Phobius"/>
    </source>
</evidence>
<evidence type="ECO:0000256" key="2">
    <source>
        <dbReference type="ARBA" id="ARBA00012438"/>
    </source>
</evidence>
<evidence type="ECO:0000256" key="3">
    <source>
        <dbReference type="ARBA" id="ARBA00022553"/>
    </source>
</evidence>
<keyword evidence="5" id="KW-0547">Nucleotide-binding</keyword>
<protein>
    <recommendedName>
        <fullName evidence="2">histidine kinase</fullName>
        <ecNumber evidence="2">2.7.13.3</ecNumber>
    </recommendedName>
</protein>
<dbReference type="Proteomes" id="UP000198775">
    <property type="component" value="Unassembled WGS sequence"/>
</dbReference>
<dbReference type="GO" id="GO:0005886">
    <property type="term" value="C:plasma membrane"/>
    <property type="evidence" value="ECO:0007669"/>
    <property type="project" value="UniProtKB-SubCell"/>
</dbReference>
<evidence type="ECO:0000256" key="6">
    <source>
        <dbReference type="ARBA" id="ARBA00022777"/>
    </source>
</evidence>